<name>A0ABR9H6T3_9BACT</name>
<dbReference type="EMBL" id="JADBGG010000024">
    <property type="protein sequence ID" value="MBE1426268.1"/>
    <property type="molecule type" value="Genomic_DNA"/>
</dbReference>
<evidence type="ECO:0000313" key="2">
    <source>
        <dbReference type="Proteomes" id="UP000639010"/>
    </source>
</evidence>
<gene>
    <name evidence="1" type="ORF">H4684_002933</name>
</gene>
<proteinExistence type="predicted"/>
<comment type="caution">
    <text evidence="1">The sequence shown here is derived from an EMBL/GenBank/DDBJ whole genome shotgun (WGS) entry which is preliminary data.</text>
</comment>
<keyword evidence="2" id="KW-1185">Reference proteome</keyword>
<reference evidence="1 2" key="1">
    <citation type="submission" date="2020-10" db="EMBL/GenBank/DDBJ databases">
        <title>Genomic Encyclopedia of Type Strains, Phase IV (KMG-IV): sequencing the most valuable type-strain genomes for metagenomic binning, comparative biology and taxonomic classification.</title>
        <authorList>
            <person name="Goeker M."/>
        </authorList>
    </citation>
    <scope>NUCLEOTIDE SEQUENCE [LARGE SCALE GENOMIC DNA]</scope>
    <source>
        <strain evidence="1 2">DSM 4194</strain>
    </source>
</reference>
<dbReference type="RefSeq" id="WP_192624296.1">
    <property type="nucleotide sequence ID" value="NZ_JADBGG010000024.1"/>
</dbReference>
<dbReference type="Proteomes" id="UP000639010">
    <property type="component" value="Unassembled WGS sequence"/>
</dbReference>
<protein>
    <submittedName>
        <fullName evidence="1">Uncharacterized protein</fullName>
    </submittedName>
</protein>
<accession>A0ABR9H6T3</accession>
<sequence>MNIEWKIEKKRGNYRPLLHYTVTLNEFERGLCLPAVRVQSVIPKPPESSWSYCWPGQNERGEWIPSDWYLLMTPSHKDGSSSHTLKLPWRESNAYPEVEESFALLREAFERELFRAVDSAPLNLNGSMEMSSSMRKSVAPAYAAQRILRAVNR</sequence>
<organism evidence="1 2">
    <name type="scientific">Desulfomicrobium macestii</name>
    <dbReference type="NCBI Taxonomy" id="90731"/>
    <lineage>
        <taxon>Bacteria</taxon>
        <taxon>Pseudomonadati</taxon>
        <taxon>Thermodesulfobacteriota</taxon>
        <taxon>Desulfovibrionia</taxon>
        <taxon>Desulfovibrionales</taxon>
        <taxon>Desulfomicrobiaceae</taxon>
        <taxon>Desulfomicrobium</taxon>
    </lineage>
</organism>
<evidence type="ECO:0000313" key="1">
    <source>
        <dbReference type="EMBL" id="MBE1426268.1"/>
    </source>
</evidence>